<comment type="similarity">
    <text evidence="7">Belongs to the ADAD family.</text>
</comment>
<dbReference type="InterPro" id="IPR044455">
    <property type="entry name" value="ADAD1_DSRM"/>
</dbReference>
<sequence>MASNGDWHQGSRVPSFAQMLKKNLPVRESPFTPSCSSTAACFTPNKEAAKLTQITGQFSEPLLSKVVTPPLTAALLPKKIPREFLIKYRRGDLNPISALHQFVQMQRMDLDLKETVKAGNVFGTYFAFCAVIDGVQYKTGLGQNKKEAKANAAKLALDELLQYDEPEQRSVETSGPPLLPVEPKGSSEPNYTVKIHHEGRASVHEKILRTVKEMFSNLISKYPEFEICSGSLAAFVIEKAGHLWEVVAVGTGEFNYKGKIQSDGRLLHDSHAIVTARRSLLRFFYRQLLLFYSKITGMMEKSIFCTEPASNLLTLKPNINIHLYLNQLPKGPAQIKPELRLTPYSAAAHEANQELSLHISVEGKNYPAAYSPCEVTSTVSSMSSSDKLTRWEVLGVQGALLSHFIQPVYVSSILIGDANCTDTRGFEMAIKQRVGDSLTSKLPMFYLVNRPYISLVESVYPVQMDLTNGSFSLNWSQGDICLEVVDGLKGKIIESSPFKSGISMASRLCKAAMLSRFNLVAKEASREDLSGRTYNKAKIASLTYQEAKYLLKSYLEQQGFGSWIVKSSNIEQFKM</sequence>
<evidence type="ECO:0000256" key="7">
    <source>
        <dbReference type="ARBA" id="ARBA00061642"/>
    </source>
</evidence>
<dbReference type="PROSITE" id="PS50137">
    <property type="entry name" value="DS_RBD"/>
    <property type="match status" value="1"/>
</dbReference>
<evidence type="ECO:0000313" key="14">
    <source>
        <dbReference type="RefSeq" id="XP_030047633.1"/>
    </source>
</evidence>
<dbReference type="Gene3D" id="3.30.160.20">
    <property type="match status" value="1"/>
</dbReference>
<keyword evidence="2" id="KW-0217">Developmental protein</keyword>
<dbReference type="CDD" id="cd19905">
    <property type="entry name" value="DSRM_ADAD1"/>
    <property type="match status" value="1"/>
</dbReference>
<dbReference type="RefSeq" id="XP_030047633.1">
    <property type="nucleotide sequence ID" value="XM_030191773.1"/>
</dbReference>
<dbReference type="AlphaFoldDB" id="A0A6P7X575"/>
<proteinExistence type="inferred from homology"/>
<dbReference type="InterPro" id="IPR014720">
    <property type="entry name" value="dsRBD_dom"/>
</dbReference>
<dbReference type="SMART" id="SM00358">
    <property type="entry name" value="DSRM"/>
    <property type="match status" value="1"/>
</dbReference>
<evidence type="ECO:0000256" key="8">
    <source>
        <dbReference type="ARBA" id="ARBA00067842"/>
    </source>
</evidence>
<dbReference type="OrthoDB" id="10268011at2759"/>
<accession>A0A6P7X575</accession>
<comment type="subcellular location">
    <subcellularLocation>
        <location evidence="1">Nucleus</location>
    </subcellularLocation>
</comment>
<dbReference type="GeneID" id="115461734"/>
<dbReference type="PROSITE" id="PS50141">
    <property type="entry name" value="A_DEAMIN_EDITASE"/>
    <property type="match status" value="1"/>
</dbReference>
<evidence type="ECO:0000256" key="9">
    <source>
        <dbReference type="PROSITE-ProRule" id="PRU00266"/>
    </source>
</evidence>
<feature type="domain" description="A to I editase" evidence="12">
    <location>
        <begin position="248"/>
        <end position="573"/>
    </location>
</feature>
<dbReference type="KEGG" id="muo:115461734"/>
<keyword evidence="4" id="KW-0744">Spermatogenesis</keyword>
<dbReference type="FunCoup" id="A0A6P7X575">
    <property type="interactions" value="32"/>
</dbReference>
<dbReference type="SMART" id="SM00552">
    <property type="entry name" value="ADEAMc"/>
    <property type="match status" value="1"/>
</dbReference>
<dbReference type="FunFam" id="3.30.160.20:FF:000033">
    <property type="entry name" value="Adenosine deaminase domain-containing 1 (testis-specific)"/>
    <property type="match status" value="1"/>
</dbReference>
<dbReference type="GO" id="GO:0008251">
    <property type="term" value="F:tRNA-specific adenosine deaminase activity"/>
    <property type="evidence" value="ECO:0007669"/>
    <property type="project" value="TreeGrafter"/>
</dbReference>
<dbReference type="GO" id="GO:0005737">
    <property type="term" value="C:cytoplasm"/>
    <property type="evidence" value="ECO:0007669"/>
    <property type="project" value="TreeGrafter"/>
</dbReference>
<evidence type="ECO:0000259" key="11">
    <source>
        <dbReference type="PROSITE" id="PS50137"/>
    </source>
</evidence>
<organism evidence="13 14">
    <name type="scientific">Microcaecilia unicolor</name>
    <dbReference type="NCBI Taxonomy" id="1415580"/>
    <lineage>
        <taxon>Eukaryota</taxon>
        <taxon>Metazoa</taxon>
        <taxon>Chordata</taxon>
        <taxon>Craniata</taxon>
        <taxon>Vertebrata</taxon>
        <taxon>Euteleostomi</taxon>
        <taxon>Amphibia</taxon>
        <taxon>Gymnophiona</taxon>
        <taxon>Siphonopidae</taxon>
        <taxon>Microcaecilia</taxon>
    </lineage>
</organism>
<evidence type="ECO:0000256" key="3">
    <source>
        <dbReference type="ARBA" id="ARBA00022782"/>
    </source>
</evidence>
<dbReference type="Pfam" id="PF02137">
    <property type="entry name" value="A_deamin"/>
    <property type="match status" value="1"/>
</dbReference>
<evidence type="ECO:0000256" key="1">
    <source>
        <dbReference type="ARBA" id="ARBA00004123"/>
    </source>
</evidence>
<dbReference type="GO" id="GO:0006382">
    <property type="term" value="P:adenosine to inosine editing"/>
    <property type="evidence" value="ECO:0007669"/>
    <property type="project" value="TreeGrafter"/>
</dbReference>
<reference evidence="14" key="1">
    <citation type="submission" date="2025-08" db="UniProtKB">
        <authorList>
            <consortium name="RefSeq"/>
        </authorList>
    </citation>
    <scope>IDENTIFICATION</scope>
</reference>
<keyword evidence="3" id="KW-0221">Differentiation</keyword>
<feature type="domain" description="DRBM" evidence="11">
    <location>
        <begin position="94"/>
        <end position="162"/>
    </location>
</feature>
<evidence type="ECO:0000256" key="2">
    <source>
        <dbReference type="ARBA" id="ARBA00022473"/>
    </source>
</evidence>
<dbReference type="GO" id="GO:0006396">
    <property type="term" value="P:RNA processing"/>
    <property type="evidence" value="ECO:0007669"/>
    <property type="project" value="InterPro"/>
</dbReference>
<keyword evidence="13" id="KW-1185">Reference proteome</keyword>
<dbReference type="Proteomes" id="UP000515156">
    <property type="component" value="Chromosome 2"/>
</dbReference>
<dbReference type="GO" id="GO:0030154">
    <property type="term" value="P:cell differentiation"/>
    <property type="evidence" value="ECO:0007669"/>
    <property type="project" value="UniProtKB-KW"/>
</dbReference>
<evidence type="ECO:0000256" key="5">
    <source>
        <dbReference type="ARBA" id="ARBA00022884"/>
    </source>
</evidence>
<keyword evidence="5 9" id="KW-0694">RNA-binding</keyword>
<dbReference type="GO" id="GO:0003726">
    <property type="term" value="F:double-stranded RNA adenosine deaminase activity"/>
    <property type="evidence" value="ECO:0007669"/>
    <property type="project" value="TreeGrafter"/>
</dbReference>
<gene>
    <name evidence="14" type="primary">ADAD1</name>
</gene>
<dbReference type="CTD" id="132612"/>
<dbReference type="InParanoid" id="A0A6P7X575"/>
<feature type="region of interest" description="Disordered" evidence="10">
    <location>
        <begin position="166"/>
        <end position="191"/>
    </location>
</feature>
<evidence type="ECO:0000256" key="10">
    <source>
        <dbReference type="SAM" id="MobiDB-lite"/>
    </source>
</evidence>
<dbReference type="GO" id="GO:0005730">
    <property type="term" value="C:nucleolus"/>
    <property type="evidence" value="ECO:0007669"/>
    <property type="project" value="TreeGrafter"/>
</dbReference>
<evidence type="ECO:0000256" key="4">
    <source>
        <dbReference type="ARBA" id="ARBA00022871"/>
    </source>
</evidence>
<name>A0A6P7X575_9AMPH</name>
<dbReference type="SUPFAM" id="SSF54768">
    <property type="entry name" value="dsRNA-binding domain-like"/>
    <property type="match status" value="1"/>
</dbReference>
<keyword evidence="6" id="KW-0539">Nucleus</keyword>
<evidence type="ECO:0000259" key="12">
    <source>
        <dbReference type="PROSITE" id="PS50141"/>
    </source>
</evidence>
<dbReference type="InterPro" id="IPR002466">
    <property type="entry name" value="A_deamin"/>
</dbReference>
<dbReference type="Pfam" id="PF00035">
    <property type="entry name" value="dsrm"/>
    <property type="match status" value="1"/>
</dbReference>
<dbReference type="PANTHER" id="PTHR10910">
    <property type="entry name" value="EUKARYOTE SPECIFIC DSRNA BINDING PROTEIN"/>
    <property type="match status" value="1"/>
</dbReference>
<evidence type="ECO:0000313" key="13">
    <source>
        <dbReference type="Proteomes" id="UP000515156"/>
    </source>
</evidence>
<dbReference type="PANTHER" id="PTHR10910:SF103">
    <property type="entry name" value="ADENOSINE DEAMINASE DOMAIN-CONTAINING PROTEIN 1"/>
    <property type="match status" value="1"/>
</dbReference>
<dbReference type="GO" id="GO:0007283">
    <property type="term" value="P:spermatogenesis"/>
    <property type="evidence" value="ECO:0007669"/>
    <property type="project" value="UniProtKB-KW"/>
</dbReference>
<dbReference type="GO" id="GO:0003725">
    <property type="term" value="F:double-stranded RNA binding"/>
    <property type="evidence" value="ECO:0007669"/>
    <property type="project" value="TreeGrafter"/>
</dbReference>
<evidence type="ECO:0000256" key="6">
    <source>
        <dbReference type="ARBA" id="ARBA00023242"/>
    </source>
</evidence>
<protein>
    <recommendedName>
        <fullName evidence="8">Adenosine deaminase domain-containing protein 1</fullName>
    </recommendedName>
</protein>